<accession>A0A4V2MJE3</accession>
<keyword evidence="1" id="KW-0732">Signal</keyword>
<proteinExistence type="predicted"/>
<comment type="caution">
    <text evidence="2">The sequence shown here is derived from an EMBL/GenBank/DDBJ whole genome shotgun (WGS) entry which is preliminary data.</text>
</comment>
<reference evidence="2 3" key="1">
    <citation type="submission" date="2019-02" db="EMBL/GenBank/DDBJ databases">
        <title>Pedobacter sp. RP-1-13 sp. nov., isolated from Arctic soil.</title>
        <authorList>
            <person name="Dahal R.H."/>
        </authorList>
    </citation>
    <scope>NUCLEOTIDE SEQUENCE [LARGE SCALE GENOMIC DNA]</scope>
    <source>
        <strain evidence="2 3">RP-1-13</strain>
    </source>
</reference>
<evidence type="ECO:0000313" key="2">
    <source>
        <dbReference type="EMBL" id="TCC93946.1"/>
    </source>
</evidence>
<feature type="chain" id="PRO_5020251234" description="Preprotein translocase subunit SecD" evidence="1">
    <location>
        <begin position="20"/>
        <end position="152"/>
    </location>
</feature>
<sequence>MKNYIYLILALFISSPTFAQKPANKQATTKTTPKTKFFIDEKEADILVAKLIDPDNYASVDVAGISPADMTQGAMPKKPTSLNMSTKPGAKFITLAQFFERYKVPTAYQQMIKVNGELLTIRDNFLANESRVAKVELSKGALDDAFINIITK</sequence>
<protein>
    <recommendedName>
        <fullName evidence="4">Preprotein translocase subunit SecD</fullName>
    </recommendedName>
</protein>
<evidence type="ECO:0008006" key="4">
    <source>
        <dbReference type="Google" id="ProtNLM"/>
    </source>
</evidence>
<dbReference type="AlphaFoldDB" id="A0A4V2MJE3"/>
<dbReference type="EMBL" id="SJSK01000001">
    <property type="protein sequence ID" value="TCC93946.1"/>
    <property type="molecule type" value="Genomic_DNA"/>
</dbReference>
<name>A0A4V2MJE3_9SPHI</name>
<dbReference type="Proteomes" id="UP000292884">
    <property type="component" value="Unassembled WGS sequence"/>
</dbReference>
<keyword evidence="3" id="KW-1185">Reference proteome</keyword>
<evidence type="ECO:0000256" key="1">
    <source>
        <dbReference type="SAM" id="SignalP"/>
    </source>
</evidence>
<feature type="signal peptide" evidence="1">
    <location>
        <begin position="1"/>
        <end position="19"/>
    </location>
</feature>
<evidence type="ECO:0000313" key="3">
    <source>
        <dbReference type="Proteomes" id="UP000292884"/>
    </source>
</evidence>
<gene>
    <name evidence="2" type="ORF">EZ428_04010</name>
</gene>
<dbReference type="RefSeq" id="WP_131551812.1">
    <property type="nucleotide sequence ID" value="NZ_SJSK01000001.1"/>
</dbReference>
<organism evidence="2 3">
    <name type="scientific">Pedobacter frigiditerrae</name>
    <dbReference type="NCBI Taxonomy" id="2530452"/>
    <lineage>
        <taxon>Bacteria</taxon>
        <taxon>Pseudomonadati</taxon>
        <taxon>Bacteroidota</taxon>
        <taxon>Sphingobacteriia</taxon>
        <taxon>Sphingobacteriales</taxon>
        <taxon>Sphingobacteriaceae</taxon>
        <taxon>Pedobacter</taxon>
    </lineage>
</organism>